<dbReference type="Proteomes" id="UP000792457">
    <property type="component" value="Unassembled WGS sequence"/>
</dbReference>
<accession>A0A8K0NZC2</accession>
<evidence type="ECO:0000259" key="2">
    <source>
        <dbReference type="Pfam" id="PF09588"/>
    </source>
</evidence>
<evidence type="ECO:0000313" key="4">
    <source>
        <dbReference type="Proteomes" id="UP000792457"/>
    </source>
</evidence>
<dbReference type="InterPro" id="IPR011604">
    <property type="entry name" value="PDDEXK-like_dom_sf"/>
</dbReference>
<proteinExistence type="predicted"/>
<feature type="domain" description="YqaJ viral recombinase" evidence="2">
    <location>
        <begin position="55"/>
        <end position="98"/>
    </location>
</feature>
<dbReference type="SUPFAM" id="SSF52980">
    <property type="entry name" value="Restriction endonuclease-like"/>
    <property type="match status" value="1"/>
</dbReference>
<gene>
    <name evidence="3" type="ORF">J437_LFUL004851</name>
</gene>
<dbReference type="Gene3D" id="3.90.320.10">
    <property type="match status" value="1"/>
</dbReference>
<dbReference type="PANTHER" id="PTHR46609:SF8">
    <property type="entry name" value="YQAJ VIRAL RECOMBINASE DOMAIN-CONTAINING PROTEIN"/>
    <property type="match status" value="1"/>
</dbReference>
<dbReference type="PANTHER" id="PTHR46609">
    <property type="entry name" value="EXONUCLEASE, PHAGE-TYPE/RECB, C-TERMINAL DOMAIN-CONTAINING PROTEIN"/>
    <property type="match status" value="1"/>
</dbReference>
<comment type="caution">
    <text evidence="3">The sequence shown here is derived from an EMBL/GenBank/DDBJ whole genome shotgun (WGS) entry which is preliminary data.</text>
</comment>
<reference evidence="3" key="1">
    <citation type="submission" date="2013-04" db="EMBL/GenBank/DDBJ databases">
        <authorList>
            <person name="Qu J."/>
            <person name="Murali S.C."/>
            <person name="Bandaranaike D."/>
            <person name="Bellair M."/>
            <person name="Blankenburg K."/>
            <person name="Chao H."/>
            <person name="Dinh H."/>
            <person name="Doddapaneni H."/>
            <person name="Downs B."/>
            <person name="Dugan-Rocha S."/>
            <person name="Elkadiri S."/>
            <person name="Gnanaolivu R.D."/>
            <person name="Hernandez B."/>
            <person name="Javaid M."/>
            <person name="Jayaseelan J.C."/>
            <person name="Lee S."/>
            <person name="Li M."/>
            <person name="Ming W."/>
            <person name="Munidasa M."/>
            <person name="Muniz J."/>
            <person name="Nguyen L."/>
            <person name="Ongeri F."/>
            <person name="Osuji N."/>
            <person name="Pu L.-L."/>
            <person name="Puazo M."/>
            <person name="Qu C."/>
            <person name="Quiroz J."/>
            <person name="Raj R."/>
            <person name="Weissenberger G."/>
            <person name="Xin Y."/>
            <person name="Zou X."/>
            <person name="Han Y."/>
            <person name="Richards S."/>
            <person name="Worley K."/>
            <person name="Muzny D."/>
            <person name="Gibbs R."/>
        </authorList>
    </citation>
    <scope>NUCLEOTIDE SEQUENCE</scope>
    <source>
        <strain evidence="3">Sampled in the wild</strain>
    </source>
</reference>
<dbReference type="InterPro" id="IPR019080">
    <property type="entry name" value="YqaJ_viral_recombinase"/>
</dbReference>
<dbReference type="InterPro" id="IPR051703">
    <property type="entry name" value="NF-kappa-B_Signaling_Reg"/>
</dbReference>
<feature type="compositionally biased region" description="Polar residues" evidence="1">
    <location>
        <begin position="1"/>
        <end position="18"/>
    </location>
</feature>
<dbReference type="InterPro" id="IPR011335">
    <property type="entry name" value="Restrct_endonuc-II-like"/>
</dbReference>
<feature type="region of interest" description="Disordered" evidence="1">
    <location>
        <begin position="1"/>
        <end position="39"/>
    </location>
</feature>
<feature type="compositionally biased region" description="Polar residues" evidence="1">
    <location>
        <begin position="26"/>
        <end position="38"/>
    </location>
</feature>
<dbReference type="AlphaFoldDB" id="A0A8K0NZC2"/>
<name>A0A8K0NZC2_LADFU</name>
<dbReference type="EMBL" id="KZ308318">
    <property type="protein sequence ID" value="KAG8227302.1"/>
    <property type="molecule type" value="Genomic_DNA"/>
</dbReference>
<protein>
    <recommendedName>
        <fullName evidence="2">YqaJ viral recombinase domain-containing protein</fullName>
    </recommendedName>
</protein>
<evidence type="ECO:0000256" key="1">
    <source>
        <dbReference type="SAM" id="MobiDB-lite"/>
    </source>
</evidence>
<organism evidence="3 4">
    <name type="scientific">Ladona fulva</name>
    <name type="common">Scarce chaser dragonfly</name>
    <name type="synonym">Libellula fulva</name>
    <dbReference type="NCBI Taxonomy" id="123851"/>
    <lineage>
        <taxon>Eukaryota</taxon>
        <taxon>Metazoa</taxon>
        <taxon>Ecdysozoa</taxon>
        <taxon>Arthropoda</taxon>
        <taxon>Hexapoda</taxon>
        <taxon>Insecta</taxon>
        <taxon>Pterygota</taxon>
        <taxon>Palaeoptera</taxon>
        <taxon>Odonata</taxon>
        <taxon>Epiprocta</taxon>
        <taxon>Anisoptera</taxon>
        <taxon>Libelluloidea</taxon>
        <taxon>Libellulidae</taxon>
        <taxon>Ladona</taxon>
    </lineage>
</organism>
<evidence type="ECO:0000313" key="3">
    <source>
        <dbReference type="EMBL" id="KAG8227302.1"/>
    </source>
</evidence>
<dbReference type="Pfam" id="PF09588">
    <property type="entry name" value="YqaJ"/>
    <property type="match status" value="1"/>
</dbReference>
<reference evidence="3" key="2">
    <citation type="submission" date="2017-10" db="EMBL/GenBank/DDBJ databases">
        <title>Ladona fulva Genome sequencing and assembly.</title>
        <authorList>
            <person name="Murali S."/>
            <person name="Richards S."/>
            <person name="Bandaranaike D."/>
            <person name="Bellair M."/>
            <person name="Blankenburg K."/>
            <person name="Chao H."/>
            <person name="Dinh H."/>
            <person name="Doddapaneni H."/>
            <person name="Dugan-Rocha S."/>
            <person name="Elkadiri S."/>
            <person name="Gnanaolivu R."/>
            <person name="Hernandez B."/>
            <person name="Skinner E."/>
            <person name="Javaid M."/>
            <person name="Lee S."/>
            <person name="Li M."/>
            <person name="Ming W."/>
            <person name="Munidasa M."/>
            <person name="Muniz J."/>
            <person name="Nguyen L."/>
            <person name="Hughes D."/>
            <person name="Osuji N."/>
            <person name="Pu L.-L."/>
            <person name="Puazo M."/>
            <person name="Qu C."/>
            <person name="Quiroz J."/>
            <person name="Raj R."/>
            <person name="Weissenberger G."/>
            <person name="Xin Y."/>
            <person name="Zou X."/>
            <person name="Han Y."/>
            <person name="Worley K."/>
            <person name="Muzny D."/>
            <person name="Gibbs R."/>
        </authorList>
    </citation>
    <scope>NUCLEOTIDE SEQUENCE</scope>
    <source>
        <strain evidence="3">Sampled in the wild</strain>
    </source>
</reference>
<sequence>MKNVHSGESLNLDDMSQQLERDVPSCSPQQSFNGSSDTRIALLQSKESGEEALRVTPAGLFIDEDKPYLAATPDGLIGEDGVVEIKCPYSLEKMSPAEGIASGRIKYCIMKDDERSGGRGV</sequence>
<dbReference type="GO" id="GO:0006281">
    <property type="term" value="P:DNA repair"/>
    <property type="evidence" value="ECO:0007669"/>
    <property type="project" value="UniProtKB-ARBA"/>
</dbReference>
<dbReference type="OrthoDB" id="8194943at2759"/>
<keyword evidence="4" id="KW-1185">Reference proteome</keyword>